<protein>
    <submittedName>
        <fullName evidence="7 8">Response regulator</fullName>
    </submittedName>
</protein>
<dbReference type="FunFam" id="3.40.50.2300:FF:000018">
    <property type="entry name" value="DNA-binding transcriptional regulator NtrC"/>
    <property type="match status" value="1"/>
</dbReference>
<gene>
    <name evidence="7" type="ORF">AWY79_13555</name>
    <name evidence="8" type="ORF">EDC59_10560</name>
</gene>
<keyword evidence="3" id="KW-0805">Transcription regulation</keyword>
<dbReference type="PANTHER" id="PTHR44591">
    <property type="entry name" value="STRESS RESPONSE REGULATOR PROTEIN 1"/>
    <property type="match status" value="1"/>
</dbReference>
<keyword evidence="4" id="KW-0804">Transcription</keyword>
<evidence type="ECO:0000313" key="8">
    <source>
        <dbReference type="EMBL" id="TDT88659.1"/>
    </source>
</evidence>
<feature type="modified residue" description="4-aspartylphosphate" evidence="5">
    <location>
        <position position="54"/>
    </location>
</feature>
<reference evidence="8 10" key="2">
    <citation type="submission" date="2019-03" db="EMBL/GenBank/DDBJ databases">
        <title>Genomic Encyclopedia of Type Strains, Phase IV (KMG-IV): sequencing the most valuable type-strain genomes for metagenomic binning, comparative biology and taxonomic classification.</title>
        <authorList>
            <person name="Goeker M."/>
        </authorList>
    </citation>
    <scope>NUCLEOTIDE SEQUENCE [LARGE SCALE GENOMIC DNA]</scope>
    <source>
        <strain evidence="8 10">DSM 101483</strain>
    </source>
</reference>
<dbReference type="AlphaFoldDB" id="A0A126QQI2"/>
<evidence type="ECO:0000259" key="6">
    <source>
        <dbReference type="PROSITE" id="PS50110"/>
    </source>
</evidence>
<dbReference type="SUPFAM" id="SSF52172">
    <property type="entry name" value="CheY-like"/>
    <property type="match status" value="1"/>
</dbReference>
<organism evidence="8 10">
    <name type="scientific">Pseudodesulfovibrio indicus</name>
    <dbReference type="NCBI Taxonomy" id="1716143"/>
    <lineage>
        <taxon>Bacteria</taxon>
        <taxon>Pseudomonadati</taxon>
        <taxon>Thermodesulfobacteriota</taxon>
        <taxon>Desulfovibrionia</taxon>
        <taxon>Desulfovibrionales</taxon>
        <taxon>Desulfovibrionaceae</taxon>
    </lineage>
</organism>
<dbReference type="EMBL" id="CP014206">
    <property type="protein sequence ID" value="AMK12059.1"/>
    <property type="molecule type" value="Genomic_DNA"/>
</dbReference>
<dbReference type="InterPro" id="IPR011006">
    <property type="entry name" value="CheY-like_superfamily"/>
</dbReference>
<evidence type="ECO:0000256" key="5">
    <source>
        <dbReference type="PROSITE-ProRule" id="PRU00169"/>
    </source>
</evidence>
<feature type="domain" description="Response regulatory" evidence="6">
    <location>
        <begin position="5"/>
        <end position="119"/>
    </location>
</feature>
<evidence type="ECO:0000313" key="9">
    <source>
        <dbReference type="Proteomes" id="UP000055611"/>
    </source>
</evidence>
<dbReference type="RefSeq" id="WP_066804965.1">
    <property type="nucleotide sequence ID" value="NZ_CP014206.1"/>
</dbReference>
<dbReference type="OrthoDB" id="9800029at2"/>
<evidence type="ECO:0000256" key="4">
    <source>
        <dbReference type="ARBA" id="ARBA00023163"/>
    </source>
</evidence>
<keyword evidence="1 5" id="KW-0597">Phosphoprotein</keyword>
<dbReference type="KEGG" id="dej:AWY79_13555"/>
<evidence type="ECO:0000256" key="3">
    <source>
        <dbReference type="ARBA" id="ARBA00023015"/>
    </source>
</evidence>
<dbReference type="Proteomes" id="UP000295506">
    <property type="component" value="Unassembled WGS sequence"/>
</dbReference>
<evidence type="ECO:0000256" key="1">
    <source>
        <dbReference type="ARBA" id="ARBA00022553"/>
    </source>
</evidence>
<evidence type="ECO:0000313" key="7">
    <source>
        <dbReference type="EMBL" id="AMK12059.1"/>
    </source>
</evidence>
<dbReference type="SMART" id="SM00448">
    <property type="entry name" value="REC"/>
    <property type="match status" value="1"/>
</dbReference>
<evidence type="ECO:0000256" key="2">
    <source>
        <dbReference type="ARBA" id="ARBA00023012"/>
    </source>
</evidence>
<dbReference type="PROSITE" id="PS50110">
    <property type="entry name" value="RESPONSE_REGULATORY"/>
    <property type="match status" value="1"/>
</dbReference>
<name>A0A126QQI2_9BACT</name>
<dbReference type="Proteomes" id="UP000055611">
    <property type="component" value="Chromosome"/>
</dbReference>
<keyword evidence="2" id="KW-0902">Two-component regulatory system</keyword>
<dbReference type="InterPro" id="IPR050595">
    <property type="entry name" value="Bact_response_regulator"/>
</dbReference>
<dbReference type="InterPro" id="IPR001789">
    <property type="entry name" value="Sig_transdc_resp-reg_receiver"/>
</dbReference>
<dbReference type="Gene3D" id="3.40.50.2300">
    <property type="match status" value="1"/>
</dbReference>
<accession>A0A126QQI2</accession>
<evidence type="ECO:0000313" key="10">
    <source>
        <dbReference type="Proteomes" id="UP000295506"/>
    </source>
</evidence>
<keyword evidence="9" id="KW-1185">Reference proteome</keyword>
<dbReference type="PANTHER" id="PTHR44591:SF14">
    <property type="entry name" value="PROTEIN PILG"/>
    <property type="match status" value="1"/>
</dbReference>
<proteinExistence type="predicted"/>
<sequence>MKDVRVLLIDDEVDYTAALAKRLDRRGLSIRTAAGGRQALESLREEPCDVILLDIKMPGMDGIKTLGEIKQLHPEVEVVMLTAHANTEIVISSLAMGAYDYLMKPVNVDELVRKIEDAAMRRKSNSR</sequence>
<dbReference type="EMBL" id="SOBK01000005">
    <property type="protein sequence ID" value="TDT88659.1"/>
    <property type="molecule type" value="Genomic_DNA"/>
</dbReference>
<dbReference type="GO" id="GO:0000160">
    <property type="term" value="P:phosphorelay signal transduction system"/>
    <property type="evidence" value="ECO:0007669"/>
    <property type="project" value="UniProtKB-KW"/>
</dbReference>
<reference evidence="7 9" key="1">
    <citation type="journal article" date="2016" name="Front. Microbiol.">
        <title>Genome Sequence of the Piezophilic, Mesophilic Sulfate-Reducing Bacterium Desulfovibrio indicus J2T.</title>
        <authorList>
            <person name="Cao J."/>
            <person name="Maignien L."/>
            <person name="Shao Z."/>
            <person name="Alain K."/>
            <person name="Jebbar M."/>
        </authorList>
    </citation>
    <scope>NUCLEOTIDE SEQUENCE [LARGE SCALE GENOMIC DNA]</scope>
    <source>
        <strain evidence="7 9">J2</strain>
    </source>
</reference>
<dbReference type="Pfam" id="PF00072">
    <property type="entry name" value="Response_reg"/>
    <property type="match status" value="1"/>
</dbReference>